<name>A0AA38GX14_TAXCH</name>
<dbReference type="GO" id="GO:0005525">
    <property type="term" value="F:GTP binding"/>
    <property type="evidence" value="ECO:0007669"/>
    <property type="project" value="UniProtKB-KW"/>
</dbReference>
<keyword evidence="1" id="KW-0547">Nucleotide-binding</keyword>
<sequence length="157" mass="17703">RMVEKVNRSCKLVLDSYILNEFRKIFDLFVTFFRLRNFTAPYIPFFSVLQDGNDLFSFDDVLFTADLVDTKASKAFIEKEIVKCIDLVKNGVHGVLFVVSVKNRFTPEEAGVLDSLQLLFGANSLNYVVVVFTGGDALEGSGITLEEYLNDCPPQLQ</sequence>
<dbReference type="PANTHER" id="PTHR10903">
    <property type="entry name" value="GTPASE, IMAP FAMILY MEMBER-RELATED"/>
    <property type="match status" value="1"/>
</dbReference>
<gene>
    <name evidence="4" type="ORF">KI387_002512</name>
</gene>
<evidence type="ECO:0000259" key="3">
    <source>
        <dbReference type="Pfam" id="PF04548"/>
    </source>
</evidence>
<evidence type="ECO:0000256" key="2">
    <source>
        <dbReference type="ARBA" id="ARBA00023134"/>
    </source>
</evidence>
<dbReference type="PANTHER" id="PTHR10903:SF184">
    <property type="entry name" value="GTP-BINDING PROTEIN A"/>
    <property type="match status" value="1"/>
</dbReference>
<dbReference type="InterPro" id="IPR027417">
    <property type="entry name" value="P-loop_NTPase"/>
</dbReference>
<reference evidence="4 5" key="1">
    <citation type="journal article" date="2021" name="Nat. Plants">
        <title>The Taxus genome provides insights into paclitaxel biosynthesis.</title>
        <authorList>
            <person name="Xiong X."/>
            <person name="Gou J."/>
            <person name="Liao Q."/>
            <person name="Li Y."/>
            <person name="Zhou Q."/>
            <person name="Bi G."/>
            <person name="Li C."/>
            <person name="Du R."/>
            <person name="Wang X."/>
            <person name="Sun T."/>
            <person name="Guo L."/>
            <person name="Liang H."/>
            <person name="Lu P."/>
            <person name="Wu Y."/>
            <person name="Zhang Z."/>
            <person name="Ro D.K."/>
            <person name="Shang Y."/>
            <person name="Huang S."/>
            <person name="Yan J."/>
        </authorList>
    </citation>
    <scope>NUCLEOTIDE SEQUENCE [LARGE SCALE GENOMIC DNA]</scope>
    <source>
        <strain evidence="4">Ta-2019</strain>
    </source>
</reference>
<dbReference type="InterPro" id="IPR045058">
    <property type="entry name" value="GIMA/IAN/Toc"/>
</dbReference>
<accession>A0AA38GX14</accession>
<evidence type="ECO:0000256" key="1">
    <source>
        <dbReference type="ARBA" id="ARBA00022741"/>
    </source>
</evidence>
<keyword evidence="5" id="KW-1185">Reference proteome</keyword>
<proteinExistence type="predicted"/>
<comment type="caution">
    <text evidence="4">The sequence shown here is derived from an EMBL/GenBank/DDBJ whole genome shotgun (WGS) entry which is preliminary data.</text>
</comment>
<feature type="domain" description="AIG1-type G" evidence="3">
    <location>
        <begin position="61"/>
        <end position="156"/>
    </location>
</feature>
<feature type="non-terminal residue" evidence="4">
    <location>
        <position position="157"/>
    </location>
</feature>
<dbReference type="Proteomes" id="UP000824469">
    <property type="component" value="Unassembled WGS sequence"/>
</dbReference>
<dbReference type="EMBL" id="JAHRHJ020000001">
    <property type="protein sequence ID" value="KAH9330404.1"/>
    <property type="molecule type" value="Genomic_DNA"/>
</dbReference>
<evidence type="ECO:0000313" key="5">
    <source>
        <dbReference type="Proteomes" id="UP000824469"/>
    </source>
</evidence>
<feature type="non-terminal residue" evidence="4">
    <location>
        <position position="1"/>
    </location>
</feature>
<protein>
    <recommendedName>
        <fullName evidence="3">AIG1-type G domain-containing protein</fullName>
    </recommendedName>
</protein>
<dbReference type="InterPro" id="IPR006703">
    <property type="entry name" value="G_AIG1"/>
</dbReference>
<dbReference type="AlphaFoldDB" id="A0AA38GX14"/>
<dbReference type="Pfam" id="PF04548">
    <property type="entry name" value="AIG1"/>
    <property type="match status" value="1"/>
</dbReference>
<dbReference type="SUPFAM" id="SSF52540">
    <property type="entry name" value="P-loop containing nucleoside triphosphate hydrolases"/>
    <property type="match status" value="1"/>
</dbReference>
<keyword evidence="2" id="KW-0342">GTP-binding</keyword>
<organism evidence="4 5">
    <name type="scientific">Taxus chinensis</name>
    <name type="common">Chinese yew</name>
    <name type="synonym">Taxus wallichiana var. chinensis</name>
    <dbReference type="NCBI Taxonomy" id="29808"/>
    <lineage>
        <taxon>Eukaryota</taxon>
        <taxon>Viridiplantae</taxon>
        <taxon>Streptophyta</taxon>
        <taxon>Embryophyta</taxon>
        <taxon>Tracheophyta</taxon>
        <taxon>Spermatophyta</taxon>
        <taxon>Pinopsida</taxon>
        <taxon>Pinidae</taxon>
        <taxon>Conifers II</taxon>
        <taxon>Cupressales</taxon>
        <taxon>Taxaceae</taxon>
        <taxon>Taxus</taxon>
    </lineage>
</organism>
<dbReference type="Gene3D" id="3.40.50.300">
    <property type="entry name" value="P-loop containing nucleotide triphosphate hydrolases"/>
    <property type="match status" value="1"/>
</dbReference>
<evidence type="ECO:0000313" key="4">
    <source>
        <dbReference type="EMBL" id="KAH9330404.1"/>
    </source>
</evidence>